<protein>
    <submittedName>
        <fullName evidence="1">Uncharacterized protein</fullName>
    </submittedName>
</protein>
<proteinExistence type="predicted"/>
<dbReference type="EMBL" id="KQ094342">
    <property type="protein sequence ID" value="KMS94315.1"/>
    <property type="molecule type" value="Genomic_DNA"/>
</dbReference>
<reference evidence="1 2" key="1">
    <citation type="journal article" date="2014" name="Nature">
        <title>The genome of the recently domesticated crop plant sugar beet (Beta vulgaris).</title>
        <authorList>
            <person name="Dohm J.C."/>
            <person name="Minoche A.E."/>
            <person name="Holtgrawe D."/>
            <person name="Capella-Gutierrez S."/>
            <person name="Zakrzewski F."/>
            <person name="Tafer H."/>
            <person name="Rupp O."/>
            <person name="Sorensen T.R."/>
            <person name="Stracke R."/>
            <person name="Reinhardt R."/>
            <person name="Goesmann A."/>
            <person name="Kraft T."/>
            <person name="Schulz B."/>
            <person name="Stadler P.F."/>
            <person name="Schmidt T."/>
            <person name="Gabaldon T."/>
            <person name="Lehrach H."/>
            <person name="Weisshaar B."/>
            <person name="Himmelbauer H."/>
        </authorList>
    </citation>
    <scope>NUCLEOTIDE SEQUENCE [LARGE SCALE GENOMIC DNA]</scope>
    <source>
        <tissue evidence="1">Taproot</tissue>
    </source>
</reference>
<organism evidence="1 2">
    <name type="scientific">Beta vulgaris subsp. vulgaris</name>
    <name type="common">Beet</name>
    <dbReference type="NCBI Taxonomy" id="3555"/>
    <lineage>
        <taxon>Eukaryota</taxon>
        <taxon>Viridiplantae</taxon>
        <taxon>Streptophyta</taxon>
        <taxon>Embryophyta</taxon>
        <taxon>Tracheophyta</taxon>
        <taxon>Spermatophyta</taxon>
        <taxon>Magnoliopsida</taxon>
        <taxon>eudicotyledons</taxon>
        <taxon>Gunneridae</taxon>
        <taxon>Pentapetalae</taxon>
        <taxon>Caryophyllales</taxon>
        <taxon>Chenopodiaceae</taxon>
        <taxon>Betoideae</taxon>
        <taxon>Beta</taxon>
    </lineage>
</organism>
<dbReference type="Proteomes" id="UP000035740">
    <property type="component" value="Unassembled WGS sequence"/>
</dbReference>
<gene>
    <name evidence="1" type="ORF">BVRB_022640</name>
</gene>
<accession>A0A0J8DU31</accession>
<name>A0A0J8DU31_BETVV</name>
<evidence type="ECO:0000313" key="2">
    <source>
        <dbReference type="Proteomes" id="UP000035740"/>
    </source>
</evidence>
<sequence length="13" mass="1539">LRYIPFNSIGFIV</sequence>
<evidence type="ECO:0000313" key="1">
    <source>
        <dbReference type="EMBL" id="KMS94315.1"/>
    </source>
</evidence>
<feature type="non-terminal residue" evidence="1">
    <location>
        <position position="1"/>
    </location>
</feature>
<keyword evidence="2" id="KW-1185">Reference proteome</keyword>